<sequence>MNTSTAKVLRWLTERPVAEFAYATGRVDRLEIERLSLRSKAGIPWIARVRLGDCGEDATASTAPDATHEWRSSEHLARSFDPQLKMAGSTTA</sequence>
<dbReference type="AlphaFoldDB" id="A0A5C6BUT7"/>
<keyword evidence="3" id="KW-1185">Reference proteome</keyword>
<evidence type="ECO:0000313" key="2">
    <source>
        <dbReference type="EMBL" id="TWU15612.1"/>
    </source>
</evidence>
<name>A0A5C6BUT7_9BACT</name>
<organism evidence="2 3">
    <name type="scientific">Allorhodopirellula heiligendammensis</name>
    <dbReference type="NCBI Taxonomy" id="2714739"/>
    <lineage>
        <taxon>Bacteria</taxon>
        <taxon>Pseudomonadati</taxon>
        <taxon>Planctomycetota</taxon>
        <taxon>Planctomycetia</taxon>
        <taxon>Pirellulales</taxon>
        <taxon>Pirellulaceae</taxon>
        <taxon>Allorhodopirellula</taxon>
    </lineage>
</organism>
<dbReference type="EMBL" id="SJPU01000002">
    <property type="protein sequence ID" value="TWU15612.1"/>
    <property type="molecule type" value="Genomic_DNA"/>
</dbReference>
<evidence type="ECO:0000256" key="1">
    <source>
        <dbReference type="SAM" id="MobiDB-lite"/>
    </source>
</evidence>
<gene>
    <name evidence="2" type="ORF">Poly21_28090</name>
</gene>
<proteinExistence type="predicted"/>
<protein>
    <submittedName>
        <fullName evidence="2">Uncharacterized protein</fullName>
    </submittedName>
</protein>
<dbReference type="Proteomes" id="UP000319908">
    <property type="component" value="Unassembled WGS sequence"/>
</dbReference>
<feature type="compositionally biased region" description="Basic and acidic residues" evidence="1">
    <location>
        <begin position="66"/>
        <end position="78"/>
    </location>
</feature>
<feature type="region of interest" description="Disordered" evidence="1">
    <location>
        <begin position="57"/>
        <end position="92"/>
    </location>
</feature>
<comment type="caution">
    <text evidence="2">The sequence shown here is derived from an EMBL/GenBank/DDBJ whole genome shotgun (WGS) entry which is preliminary data.</text>
</comment>
<reference evidence="2 3" key="1">
    <citation type="journal article" date="2020" name="Antonie Van Leeuwenhoek">
        <title>Rhodopirellula heiligendammensis sp. nov., Rhodopirellula pilleata sp. nov., and Rhodopirellula solitaria sp. nov. isolated from natural or artificial marine surfaces in Northern Germany and California, USA, and emended description of the genus Rhodopirellula.</title>
        <authorList>
            <person name="Kallscheuer N."/>
            <person name="Wiegand S."/>
            <person name="Jogler M."/>
            <person name="Boedeker C."/>
            <person name="Peeters S.H."/>
            <person name="Rast P."/>
            <person name="Heuer A."/>
            <person name="Jetten M.S.M."/>
            <person name="Rohde M."/>
            <person name="Jogler C."/>
        </authorList>
    </citation>
    <scope>NUCLEOTIDE SEQUENCE [LARGE SCALE GENOMIC DNA]</scope>
    <source>
        <strain evidence="2 3">Poly21</strain>
    </source>
</reference>
<accession>A0A5C6BUT7</accession>
<evidence type="ECO:0000313" key="3">
    <source>
        <dbReference type="Proteomes" id="UP000319908"/>
    </source>
</evidence>